<dbReference type="NCBIfam" id="TIGR00756">
    <property type="entry name" value="PPR"/>
    <property type="match status" value="4"/>
</dbReference>
<dbReference type="InterPro" id="IPR002885">
    <property type="entry name" value="PPR_rpt"/>
</dbReference>
<dbReference type="InterPro" id="IPR036628">
    <property type="entry name" value="Clp_N_dom_sf"/>
</dbReference>
<evidence type="ECO:0000256" key="1">
    <source>
        <dbReference type="ARBA" id="ARBA00006643"/>
    </source>
</evidence>
<gene>
    <name evidence="10" type="ORF">D5086_0000232110</name>
</gene>
<proteinExistence type="inferred from homology"/>
<dbReference type="Pfam" id="PF02861">
    <property type="entry name" value="Clp_N"/>
    <property type="match status" value="1"/>
</dbReference>
<keyword evidence="3 8" id="KW-0547">Nucleotide-binding</keyword>
<feature type="repeat" description="PPR" evidence="6">
    <location>
        <begin position="205"/>
        <end position="235"/>
    </location>
</feature>
<dbReference type="Pfam" id="PF14432">
    <property type="entry name" value="DYW_deaminase"/>
    <property type="match status" value="1"/>
</dbReference>
<dbReference type="InterPro" id="IPR032867">
    <property type="entry name" value="DYW_dom"/>
</dbReference>
<dbReference type="SMART" id="SM01086">
    <property type="entry name" value="ClpB_D2-small"/>
    <property type="match status" value="1"/>
</dbReference>
<dbReference type="GO" id="GO:0003729">
    <property type="term" value="F:mRNA binding"/>
    <property type="evidence" value="ECO:0007669"/>
    <property type="project" value="UniProtKB-ARBA"/>
</dbReference>
<dbReference type="PRINTS" id="PR00300">
    <property type="entry name" value="CLPPROTEASEA"/>
</dbReference>
<organism evidence="10">
    <name type="scientific">Populus alba</name>
    <name type="common">White poplar</name>
    <dbReference type="NCBI Taxonomy" id="43335"/>
    <lineage>
        <taxon>Eukaryota</taxon>
        <taxon>Viridiplantae</taxon>
        <taxon>Streptophyta</taxon>
        <taxon>Embryophyta</taxon>
        <taxon>Tracheophyta</taxon>
        <taxon>Spermatophyta</taxon>
        <taxon>Magnoliopsida</taxon>
        <taxon>eudicotyledons</taxon>
        <taxon>Gunneridae</taxon>
        <taxon>Pentapetalae</taxon>
        <taxon>rosids</taxon>
        <taxon>fabids</taxon>
        <taxon>Malpighiales</taxon>
        <taxon>Salicaceae</taxon>
        <taxon>Saliceae</taxon>
        <taxon>Populus</taxon>
    </lineage>
</organism>
<comment type="caution">
    <text evidence="10">The sequence shown here is derived from an EMBL/GenBank/DDBJ whole genome shotgun (WGS) entry which is preliminary data.</text>
</comment>
<feature type="repeat" description="PPR" evidence="6">
    <location>
        <begin position="445"/>
        <end position="479"/>
    </location>
</feature>
<dbReference type="PANTHER" id="PTHR11638:SF185">
    <property type="entry name" value="ATP-DEPENDENT CLP PROTEASE ATP-BINDING SUBUNIT"/>
    <property type="match status" value="1"/>
</dbReference>
<dbReference type="GO" id="GO:0034605">
    <property type="term" value="P:cellular response to heat"/>
    <property type="evidence" value="ECO:0007669"/>
    <property type="project" value="TreeGrafter"/>
</dbReference>
<dbReference type="InterPro" id="IPR028299">
    <property type="entry name" value="ClpA/B_CS2"/>
</dbReference>
<dbReference type="Pfam" id="PF10431">
    <property type="entry name" value="ClpB_D2-small"/>
    <property type="match status" value="1"/>
</dbReference>
<dbReference type="Pfam" id="PF13041">
    <property type="entry name" value="PPR_2"/>
    <property type="match status" value="3"/>
</dbReference>
<dbReference type="InterPro" id="IPR041546">
    <property type="entry name" value="ClpA/ClpB_AAA_lid"/>
</dbReference>
<dbReference type="Pfam" id="PF01535">
    <property type="entry name" value="PPR"/>
    <property type="match status" value="4"/>
</dbReference>
<evidence type="ECO:0000256" key="6">
    <source>
        <dbReference type="PROSITE-ProRule" id="PRU00708"/>
    </source>
</evidence>
<dbReference type="InterPro" id="IPR018368">
    <property type="entry name" value="ClpA/B_CS1"/>
</dbReference>
<dbReference type="Pfam" id="PF00004">
    <property type="entry name" value="AAA"/>
    <property type="match status" value="1"/>
</dbReference>
<name>A0A4U5P524_POPAL</name>
<dbReference type="Pfam" id="PF17871">
    <property type="entry name" value="AAA_lid_9"/>
    <property type="match status" value="1"/>
</dbReference>
<dbReference type="InterPro" id="IPR001270">
    <property type="entry name" value="ClpA/B"/>
</dbReference>
<dbReference type="CDD" id="cd19499">
    <property type="entry name" value="RecA-like_ClpB_Hsp104-like"/>
    <property type="match status" value="1"/>
</dbReference>
<dbReference type="Gene3D" id="3.40.50.300">
    <property type="entry name" value="P-loop containing nucleotide triphosphate hydrolases"/>
    <property type="match status" value="3"/>
</dbReference>
<dbReference type="STRING" id="43335.A0A4U5P524"/>
<dbReference type="PROSITE" id="PS51375">
    <property type="entry name" value="PPR"/>
    <property type="match status" value="5"/>
</dbReference>
<dbReference type="PROSITE" id="PS51903">
    <property type="entry name" value="CLP_R"/>
    <property type="match status" value="1"/>
</dbReference>
<dbReference type="PROSITE" id="PS00871">
    <property type="entry name" value="CLPAB_2"/>
    <property type="match status" value="1"/>
</dbReference>
<evidence type="ECO:0000259" key="9">
    <source>
        <dbReference type="PROSITE" id="PS51903"/>
    </source>
</evidence>
<dbReference type="EMBL" id="RCHU01000866">
    <property type="protein sequence ID" value="TKR90574.1"/>
    <property type="molecule type" value="Genomic_DNA"/>
</dbReference>
<keyword evidence="5 8" id="KW-0143">Chaperone</keyword>
<comment type="similarity">
    <text evidence="8">Belongs to the ClpA/ClpB family.</text>
</comment>
<dbReference type="Gene3D" id="1.10.1780.10">
    <property type="entry name" value="Clp, N-terminal domain"/>
    <property type="match status" value="1"/>
</dbReference>
<evidence type="ECO:0000313" key="10">
    <source>
        <dbReference type="EMBL" id="TKR90574.1"/>
    </source>
</evidence>
<dbReference type="Gene3D" id="1.10.8.60">
    <property type="match status" value="1"/>
</dbReference>
<dbReference type="SMART" id="SM00382">
    <property type="entry name" value="AAA"/>
    <property type="match status" value="2"/>
</dbReference>
<dbReference type="FunFam" id="1.25.40.10:FF:000682">
    <property type="entry name" value="Pentatricopeptide repeat-containing protein At3g16610"/>
    <property type="match status" value="1"/>
</dbReference>
<evidence type="ECO:0000256" key="5">
    <source>
        <dbReference type="ARBA" id="ARBA00023186"/>
    </source>
</evidence>
<evidence type="ECO:0000256" key="7">
    <source>
        <dbReference type="PROSITE-ProRule" id="PRU01251"/>
    </source>
</evidence>
<evidence type="ECO:0000256" key="2">
    <source>
        <dbReference type="ARBA" id="ARBA00022737"/>
    </source>
</evidence>
<dbReference type="GO" id="GO:0016887">
    <property type="term" value="F:ATP hydrolysis activity"/>
    <property type="evidence" value="ECO:0007669"/>
    <property type="project" value="InterPro"/>
</dbReference>
<dbReference type="PROSITE" id="PS00870">
    <property type="entry name" value="CLPAB_1"/>
    <property type="match status" value="1"/>
</dbReference>
<accession>A0A4U5P524</accession>
<feature type="repeat" description="PPR" evidence="6">
    <location>
        <begin position="307"/>
        <end position="341"/>
    </location>
</feature>
<evidence type="ECO:0000256" key="4">
    <source>
        <dbReference type="ARBA" id="ARBA00022840"/>
    </source>
</evidence>
<dbReference type="InterPro" id="IPR004176">
    <property type="entry name" value="Clp_R_N"/>
</dbReference>
<dbReference type="GO" id="GO:0008270">
    <property type="term" value="F:zinc ion binding"/>
    <property type="evidence" value="ECO:0007669"/>
    <property type="project" value="InterPro"/>
</dbReference>
<keyword evidence="2 7" id="KW-0677">Repeat</keyword>
<dbReference type="SUPFAM" id="SSF52540">
    <property type="entry name" value="P-loop containing nucleoside triphosphate hydrolases"/>
    <property type="match status" value="2"/>
</dbReference>
<dbReference type="Pfam" id="PF07724">
    <property type="entry name" value="AAA_2"/>
    <property type="match status" value="1"/>
</dbReference>
<dbReference type="InterPro" id="IPR011990">
    <property type="entry name" value="TPR-like_helical_dom_sf"/>
</dbReference>
<sequence length="1596" mass="177026">MHRLGSLLSHKPLLNPRAPLYSLISSSTFSYSPNSIEIFYEHLLKSCNGSSSLKQIHSALTTTGLITTSPHLGGQIIIKYAKFDDLNRARLLFDNINVCYDKPTSFLCNTMIRAYANVGQCFETLKLYSFMRKTGTFVNNYTYPFVFKACALNLLVREGKVVHGDALKNGFGSDLYVEAGLVDMYAKCGLFVDCRKIFDEMSTKDLVCWTAMITAYEQAEKPEEALVLFKKMQQEEGLLADSIAVVSVASAVGQLGDVRNAHTVHGYAFRKSLIEELCVGNSILAMHTKCGNTEKARLVFDMMMERDVISWNSMLSGYTQNGQATEALLLFDEMRDSDCQPTPVTALIMVSACAYLGFQHLGRKFHDFIVDSRMEIDTNLSNALMDMYAKCGDLEKAVDWFNGIPPTERNAGSWNVLISGYGMHGHGKEALELFSRMQEEGVEPNHFTFTSILSACSHAGLIDEGRKCFAEMKRLSVTLEDKHHACVVDMLGRAGLLQEAFDLIKEMPSPPSDGVWGALLLACKIHGNMELGKTAASNLLQLEPNHTGYYVLMSNIYAASNKWKEVWKLRQDMKNKGLKKPAAFSMIEYGEHILGFHTADQENPFRHEVYKKMESLAIEMKMAGYVPDLSCALHDVEEEDKERMLNYHSEKLAVAFGVLKIEPGMRLSIFHTFINERSLSEMQIGSITSREVPAHVRTPGEQWILEPYCPQLLELEADSGSTQKGIETDTIDRNWFMALSISMLPLATGGLARKKRRILQVSAVFERFTERAIKAVVFSQREARALGKDMVFTQHLLLGLIIEDRDPNGFLGSGIKIDKAREVVKSIWQRESDSAEASELVSKGERGVSHSDVPFSASTKRVFEAAIEYSRTMGHNFIAPEHIAIGLFTVDDGSAGRVLNRFGVDGDGLAAIAITKLQGELVKDGREPSVESKGKHGKSVSKRAAALRSYEKTREKSALAQFCVDLTARASEGHIDPVIGRHSEIERIVQILCRRTKNNPILLGESGVGKTAIAEGLAIKIAQADIPVFLLEKRVMSLDVGLLIAGAKERGELEARVTTLIKEIQKEGDVILFIDEVHTLVGTGTVGRGNKGSGIDIANLLKPSLGRGELQCIASTTLDEYRTHFEIDKALARRFQPEDAIRILLGLRQRYEAHHNCRFTPEAINAAVHLSARYIADRYLPDKAIDLIDEAGSRARIEAYRRKKEQQTFILSKTPDDYWQEIRTVQAMHEVVLASRLADDCSLSSMDGSGEITIESSLPPASNDDEPAVVGPDDIAAVASLWSGIPVQQLTADERKFLVGLEEELRKTSHSSNAVLRPNRVGKTELTKALAQNYFGSESAMLRLDMSEYMERHTVSKLIGAPPGYVGYGKGGILTESIRKQPFTVVLLDEIEKAHPDIFNILLQLFEDGHLTDSQGRRVSFKNALVVMTSNVGSAAIAKGGRASIGFMIEDNENSSYAAMQSLIMEELKGYFRPELLNRIDEVVVFHPLEKAQMLQILNLMLQEVKERLISLGIGLEVSESIKDLICQQGYDKFYGARPLRRAVTQVIENPLSEAFLAGQYKPGDTAFIDLDASGNPVVSNWSDRSMHLSDTSSAS</sequence>
<feature type="repeat" description="PPR" evidence="6">
    <location>
        <begin position="104"/>
        <end position="138"/>
    </location>
</feature>
<dbReference type="InterPro" id="IPR003593">
    <property type="entry name" value="AAA+_ATPase"/>
</dbReference>
<dbReference type="CDD" id="cd00009">
    <property type="entry name" value="AAA"/>
    <property type="match status" value="1"/>
</dbReference>
<dbReference type="GO" id="GO:0005737">
    <property type="term" value="C:cytoplasm"/>
    <property type="evidence" value="ECO:0007669"/>
    <property type="project" value="TreeGrafter"/>
</dbReference>
<dbReference type="FunFam" id="1.25.40.10:FF:000090">
    <property type="entry name" value="Pentatricopeptide repeat-containing protein, chloroplastic"/>
    <property type="match status" value="1"/>
</dbReference>
<dbReference type="PANTHER" id="PTHR11638">
    <property type="entry name" value="ATP-DEPENDENT CLP PROTEASE"/>
    <property type="match status" value="1"/>
</dbReference>
<evidence type="ECO:0000256" key="3">
    <source>
        <dbReference type="ARBA" id="ARBA00022741"/>
    </source>
</evidence>
<dbReference type="SUPFAM" id="SSF81923">
    <property type="entry name" value="Double Clp-N motif"/>
    <property type="match status" value="1"/>
</dbReference>
<dbReference type="InterPro" id="IPR027417">
    <property type="entry name" value="P-loop_NTPase"/>
</dbReference>
<evidence type="ECO:0000256" key="8">
    <source>
        <dbReference type="RuleBase" id="RU004432"/>
    </source>
</evidence>
<dbReference type="Pfam" id="PF20431">
    <property type="entry name" value="E_motif"/>
    <property type="match status" value="1"/>
</dbReference>
<feature type="domain" description="Clp R" evidence="9">
    <location>
        <begin position="765"/>
        <end position="920"/>
    </location>
</feature>
<dbReference type="FunFam" id="1.25.40.10:FF:000073">
    <property type="entry name" value="Pentatricopeptide repeat-containing protein chloroplastic"/>
    <property type="match status" value="1"/>
</dbReference>
<dbReference type="InterPro" id="IPR050130">
    <property type="entry name" value="ClpA_ClpB"/>
</dbReference>
<dbReference type="InterPro" id="IPR003959">
    <property type="entry name" value="ATPase_AAA_core"/>
</dbReference>
<keyword evidence="4 8" id="KW-0067">ATP-binding</keyword>
<reference evidence="10" key="1">
    <citation type="submission" date="2018-10" db="EMBL/GenBank/DDBJ databases">
        <title>Population genomic analysis revealed the cold adaptation of white poplar.</title>
        <authorList>
            <person name="Liu Y.-J."/>
        </authorList>
    </citation>
    <scope>NUCLEOTIDE SEQUENCE [LARGE SCALE GENOMIC DNA]</scope>
    <source>
        <strain evidence="10">PAL-ZL1</strain>
    </source>
</reference>
<dbReference type="InterPro" id="IPR019489">
    <property type="entry name" value="Clp_ATPase_C"/>
</dbReference>
<dbReference type="Gene3D" id="1.25.40.10">
    <property type="entry name" value="Tetratricopeptide repeat domain"/>
    <property type="match status" value="5"/>
</dbReference>
<dbReference type="GO" id="GO:0005524">
    <property type="term" value="F:ATP binding"/>
    <property type="evidence" value="ECO:0007669"/>
    <property type="project" value="UniProtKB-KW"/>
</dbReference>
<feature type="repeat" description="PPR" evidence="6">
    <location>
        <begin position="410"/>
        <end position="444"/>
    </location>
</feature>
<dbReference type="InterPro" id="IPR046848">
    <property type="entry name" value="E_motif"/>
</dbReference>
<protein>
    <submittedName>
        <fullName evidence="10">ERD1 family protein</fullName>
    </submittedName>
</protein>
<comment type="similarity">
    <text evidence="1">Belongs to the PPR family. PCMP-H subfamily.</text>
</comment>